<dbReference type="PATRIC" id="fig|797209.4.peg.790"/>
<reference evidence="2" key="3">
    <citation type="submission" date="2016-11" db="EMBL/GenBank/DDBJ databases">
        <authorList>
            <person name="Jaros S."/>
            <person name="Januszkiewicz K."/>
            <person name="Wedrychowicz H."/>
        </authorList>
    </citation>
    <scope>NUCLEOTIDE SEQUENCE [LARGE SCALE GENOMIC DNA]</scope>
    <source>
        <strain evidence="2">DX253</strain>
    </source>
</reference>
<evidence type="ECO:0000313" key="2">
    <source>
        <dbReference type="EMBL" id="SHL21915.1"/>
    </source>
</evidence>
<dbReference type="EMBL" id="FRAN01000005">
    <property type="protein sequence ID" value="SHL21915.1"/>
    <property type="molecule type" value="Genomic_DNA"/>
</dbReference>
<dbReference type="Proteomes" id="UP000184203">
    <property type="component" value="Unassembled WGS sequence"/>
</dbReference>
<reference evidence="1 3" key="1">
    <citation type="journal article" date="2014" name="ISME J.">
        <title>Trehalose/2-sulfotrehalose biosynthesis and glycine-betaine uptake are widely spread mechanisms for osmoadaptation in the Halobacteriales.</title>
        <authorList>
            <person name="Youssef N.H."/>
            <person name="Savage-Ashlock K.N."/>
            <person name="McCully A.L."/>
            <person name="Luedtke B."/>
            <person name="Shaw E.I."/>
            <person name="Hoff W.D."/>
            <person name="Elshahed M.S."/>
        </authorList>
    </citation>
    <scope>NUCLEOTIDE SEQUENCE [LARGE SCALE GENOMIC DNA]</scope>
    <source>
        <strain evidence="1 3">DX253</strain>
    </source>
</reference>
<dbReference type="Gene3D" id="3.40.50.1580">
    <property type="entry name" value="Nucleoside phosphorylase domain"/>
    <property type="match status" value="1"/>
</dbReference>
<dbReference type="SUPFAM" id="SSF53167">
    <property type="entry name" value="Purine and uridine phosphorylases"/>
    <property type="match status" value="1"/>
</dbReference>
<dbReference type="GO" id="GO:0009116">
    <property type="term" value="P:nucleoside metabolic process"/>
    <property type="evidence" value="ECO:0007669"/>
    <property type="project" value="InterPro"/>
</dbReference>
<evidence type="ECO:0000313" key="3">
    <source>
        <dbReference type="Proteomes" id="UP000003751"/>
    </source>
</evidence>
<gene>
    <name evidence="2" type="ORF">SAMN05444342_3314</name>
    <name evidence="1" type="ORF">ZOD2009_04017</name>
</gene>
<evidence type="ECO:0000313" key="4">
    <source>
        <dbReference type="Proteomes" id="UP000184203"/>
    </source>
</evidence>
<dbReference type="eggNOG" id="arCOG11386">
    <property type="taxonomic scope" value="Archaea"/>
</dbReference>
<dbReference type="RefSeq" id="WP_007977258.1">
    <property type="nucleotide sequence ID" value="NZ_AEMG01000003.1"/>
</dbReference>
<dbReference type="GO" id="GO:0003824">
    <property type="term" value="F:catalytic activity"/>
    <property type="evidence" value="ECO:0007669"/>
    <property type="project" value="InterPro"/>
</dbReference>
<keyword evidence="4" id="KW-1185">Reference proteome</keyword>
<dbReference type="OrthoDB" id="169126at2157"/>
<dbReference type="EMBL" id="AEMG01000003">
    <property type="protein sequence ID" value="EFW93548.1"/>
    <property type="molecule type" value="Genomic_DNA"/>
</dbReference>
<dbReference type="Pfam" id="PF06516">
    <property type="entry name" value="NUP"/>
    <property type="match status" value="1"/>
</dbReference>
<evidence type="ECO:0000313" key="1">
    <source>
        <dbReference type="EMBL" id="EFW93548.1"/>
    </source>
</evidence>
<proteinExistence type="predicted"/>
<dbReference type="Proteomes" id="UP000003751">
    <property type="component" value="Unassembled WGS sequence"/>
</dbReference>
<name>E7QPP6_HALPU</name>
<dbReference type="InterPro" id="IPR009486">
    <property type="entry name" value="Pur_nuclsid_perm"/>
</dbReference>
<dbReference type="InterPro" id="IPR035994">
    <property type="entry name" value="Nucleoside_phosphorylase_sf"/>
</dbReference>
<protein>
    <submittedName>
        <fullName evidence="2">Purine nucleoside permease</fullName>
    </submittedName>
    <submittedName>
        <fullName evidence="1">Purine or other phosphorylase family 1</fullName>
    </submittedName>
</protein>
<dbReference type="PANTHER" id="PTHR38643">
    <property type="entry name" value="PURINE NUCLEOSIDE PERMEASE C285.05-RELATED"/>
    <property type="match status" value="1"/>
</dbReference>
<organism evidence="1 3">
    <name type="scientific">Haladaptatus paucihalophilus DX253</name>
    <dbReference type="NCBI Taxonomy" id="797209"/>
    <lineage>
        <taxon>Archaea</taxon>
        <taxon>Methanobacteriati</taxon>
        <taxon>Methanobacteriota</taxon>
        <taxon>Stenosarchaea group</taxon>
        <taxon>Halobacteria</taxon>
        <taxon>Halobacteriales</taxon>
        <taxon>Haladaptataceae</taxon>
        <taxon>Haladaptatus</taxon>
    </lineage>
</organism>
<sequence length="313" mass="34387">MTGTTEPIALDVLLLPAFAADDFDVEKDLPDEFERWRESYEFENSVSVSGANMPVYYTDDGIGITSTGMGKADAAATVTAILAGERFDCSETYFLTVGIAGAPPTVGTLGSVFVADSIVDWDRKHRWAARDGETTDERERPLELLSYRPHDYVYHLNDDLVTEAVRVAKSVELLDSSGTEAYRNRYEQQAARSKPGVDVGTTLCGDEFWHGATISEHAQWLTEQYGAGTYATTEMEEMGTATALDRFGLLDRYLSVRGVANFDRPHDGQSIRESLHDGVQAETFDVTLENVRRVGSAIVEELRDGGDVNGETG</sequence>
<dbReference type="AlphaFoldDB" id="E7QPP6"/>
<accession>E7QPP6</accession>
<dbReference type="GO" id="GO:0055085">
    <property type="term" value="P:transmembrane transport"/>
    <property type="evidence" value="ECO:0007669"/>
    <property type="project" value="InterPro"/>
</dbReference>
<dbReference type="STRING" id="797209.GCA_000376445_03722"/>
<reference evidence="4" key="2">
    <citation type="submission" date="2016-11" db="EMBL/GenBank/DDBJ databases">
        <authorList>
            <person name="Varghese N."/>
            <person name="Submissions S."/>
        </authorList>
    </citation>
    <scope>NUCLEOTIDE SEQUENCE [LARGE SCALE GENOMIC DNA]</scope>
    <source>
        <strain evidence="4">DX253</strain>
    </source>
</reference>
<dbReference type="PANTHER" id="PTHR38643:SF1">
    <property type="entry name" value="PURINE NUCLEOSIDE PERMEASE C285.05-RELATED"/>
    <property type="match status" value="1"/>
</dbReference>